<dbReference type="AlphaFoldDB" id="A0A4R5E0P9"/>
<keyword evidence="2" id="KW-0479">Metal-binding</keyword>
<evidence type="ECO:0000259" key="3">
    <source>
        <dbReference type="Pfam" id="PF01433"/>
    </source>
</evidence>
<reference evidence="4 5" key="1">
    <citation type="submission" date="2019-03" db="EMBL/GenBank/DDBJ databases">
        <title>Dyadobacter AR-3-6 sp. nov., isolated from arctic soil.</title>
        <authorList>
            <person name="Chaudhary D.K."/>
        </authorList>
    </citation>
    <scope>NUCLEOTIDE SEQUENCE [LARGE SCALE GENOMIC DNA]</scope>
    <source>
        <strain evidence="4 5">AR-3-6</strain>
    </source>
</reference>
<organism evidence="4 5">
    <name type="scientific">Dyadobacter psychrotolerans</name>
    <dbReference type="NCBI Taxonomy" id="2541721"/>
    <lineage>
        <taxon>Bacteria</taxon>
        <taxon>Pseudomonadati</taxon>
        <taxon>Bacteroidota</taxon>
        <taxon>Cytophagia</taxon>
        <taxon>Cytophagales</taxon>
        <taxon>Spirosomataceae</taxon>
        <taxon>Dyadobacter</taxon>
    </lineage>
</organism>
<dbReference type="InterPro" id="IPR034015">
    <property type="entry name" value="M1_LTA4H"/>
</dbReference>
<feature type="active site" description="Proton donor" evidence="1">
    <location>
        <position position="431"/>
    </location>
</feature>
<proteinExistence type="predicted"/>
<dbReference type="Gene3D" id="1.10.390.10">
    <property type="entry name" value="Neutral Protease Domain 2"/>
    <property type="match status" value="1"/>
</dbReference>
<gene>
    <name evidence="4" type="ORF">E0F88_02740</name>
</gene>
<protein>
    <submittedName>
        <fullName evidence="4">M1 family peptidase</fullName>
    </submittedName>
</protein>
<dbReference type="GO" id="GO:0008270">
    <property type="term" value="F:zinc ion binding"/>
    <property type="evidence" value="ECO:0007669"/>
    <property type="project" value="InterPro"/>
</dbReference>
<feature type="binding site" evidence="2">
    <location>
        <position position="349"/>
    </location>
    <ligand>
        <name>Zn(2+)</name>
        <dbReference type="ChEBI" id="CHEBI:29105"/>
        <note>catalytic</note>
    </ligand>
</feature>
<comment type="caution">
    <text evidence="4">The sequence shown here is derived from an EMBL/GenBank/DDBJ whole genome shotgun (WGS) entry which is preliminary data.</text>
</comment>
<evidence type="ECO:0000256" key="2">
    <source>
        <dbReference type="PIRSR" id="PIRSR634015-3"/>
    </source>
</evidence>
<evidence type="ECO:0000313" key="4">
    <source>
        <dbReference type="EMBL" id="TDE18470.1"/>
    </source>
</evidence>
<dbReference type="SUPFAM" id="SSF55486">
    <property type="entry name" value="Metalloproteases ('zincins'), catalytic domain"/>
    <property type="match status" value="1"/>
</dbReference>
<feature type="binding site" evidence="2">
    <location>
        <position position="372"/>
    </location>
    <ligand>
        <name>Zn(2+)</name>
        <dbReference type="ChEBI" id="CHEBI:29105"/>
        <note>catalytic</note>
    </ligand>
</feature>
<dbReference type="RefSeq" id="WP_131956407.1">
    <property type="nucleotide sequence ID" value="NZ_SMFL01000001.1"/>
</dbReference>
<keyword evidence="2" id="KW-0862">Zinc</keyword>
<comment type="cofactor">
    <cofactor evidence="2">
        <name>Zn(2+)</name>
        <dbReference type="ChEBI" id="CHEBI:29105"/>
    </cofactor>
    <text evidence="2">Binds 1 zinc ion per subunit.</text>
</comment>
<dbReference type="Pfam" id="PF01433">
    <property type="entry name" value="Peptidase_M1"/>
    <property type="match status" value="1"/>
</dbReference>
<sequence length="621" mass="71522">MKKWFSVFFVITIFSTVSSGQSDRWQQRAKYQMNVDFDVTNHQYKGSQRLVYSNNSPDTLTKVFYHLYLNAFQPGSQMDVRSRTISDPDARVKDRISKLSPSEIGYEKIISLKQNGKALKSQVVGTILEVTLAEKILPHSQHTFEMEFEAQVPVQIRRTGRNNSEGIDYSMAQWYPKMCEYDYEGWHANPYIAREFYGIWGDFDVKITLDASFVVAATGYLQNPDKIGYGYGKKEVKHKAGDKLTWHFIAPEVHDFMWAADPDYKHDVVKVDDNLDLHFFYTGDSLTKTWREMEPLAVRSFKIMNEKFGRYPYKQYSVIQGGDGGMEYPMGTLIVGRQNLGGLVGVTVHESIHSWFQMILGTNESKYGWMDEGFTTYAQNLVMAELFPTKLDAQRGSTASYRSLVKSGLEEPLTTHADHFNTNRAYSVASYSKGAVFLNQLGYIIGKEKLEIGMKRYFNEWKFKHPNPTDLKRIMEKESGLELDWYWEDFVGTTKTIDYGIKEVVSNTGKTDIVIERIGQMPMPLDVVVSYKDGSQENFYIPLEMMRGEKMEKMYAKTTLLADWGWTYPEYSFVIDKNLADIERIVIDPSQRMADVNPENNTYPSLPRTVPRFKAEKAGTK</sequence>
<evidence type="ECO:0000313" key="5">
    <source>
        <dbReference type="Proteomes" id="UP000294850"/>
    </source>
</evidence>
<dbReference type="OrthoDB" id="9814383at2"/>
<accession>A0A4R5E0P9</accession>
<dbReference type="Proteomes" id="UP000294850">
    <property type="component" value="Unassembled WGS sequence"/>
</dbReference>
<dbReference type="PANTHER" id="PTHR45726:SF3">
    <property type="entry name" value="LEUKOTRIENE A-4 HYDROLASE"/>
    <property type="match status" value="1"/>
</dbReference>
<dbReference type="InterPro" id="IPR014782">
    <property type="entry name" value="Peptidase_M1_dom"/>
</dbReference>
<dbReference type="EMBL" id="SMFL01000001">
    <property type="protein sequence ID" value="TDE18470.1"/>
    <property type="molecule type" value="Genomic_DNA"/>
</dbReference>
<dbReference type="InterPro" id="IPR027268">
    <property type="entry name" value="Peptidase_M4/M1_CTD_sf"/>
</dbReference>
<feature type="binding site" evidence="2">
    <location>
        <position position="353"/>
    </location>
    <ligand>
        <name>Zn(2+)</name>
        <dbReference type="ChEBI" id="CHEBI:29105"/>
        <note>catalytic</note>
    </ligand>
</feature>
<feature type="active site" description="Proton acceptor" evidence="1">
    <location>
        <position position="350"/>
    </location>
</feature>
<dbReference type="GO" id="GO:0008237">
    <property type="term" value="F:metallopeptidase activity"/>
    <property type="evidence" value="ECO:0007669"/>
    <property type="project" value="InterPro"/>
</dbReference>
<dbReference type="CDD" id="cd09604">
    <property type="entry name" value="M1_APN_like"/>
    <property type="match status" value="1"/>
</dbReference>
<evidence type="ECO:0000256" key="1">
    <source>
        <dbReference type="PIRSR" id="PIRSR634015-1"/>
    </source>
</evidence>
<dbReference type="PANTHER" id="PTHR45726">
    <property type="entry name" value="LEUKOTRIENE A-4 HYDROLASE"/>
    <property type="match status" value="1"/>
</dbReference>
<feature type="domain" description="Peptidase M1 membrane alanine aminopeptidase" evidence="3">
    <location>
        <begin position="343"/>
        <end position="489"/>
    </location>
</feature>
<name>A0A4R5E0P9_9BACT</name>
<keyword evidence="5" id="KW-1185">Reference proteome</keyword>